<keyword evidence="1" id="KW-0472">Membrane</keyword>
<evidence type="ECO:0000313" key="3">
    <source>
        <dbReference type="Proteomes" id="UP000265020"/>
    </source>
</evidence>
<feature type="transmembrane region" description="Helical" evidence="1">
    <location>
        <begin position="51"/>
        <end position="69"/>
    </location>
</feature>
<protein>
    <submittedName>
        <fullName evidence="2">Uncharacterized protein</fullName>
    </submittedName>
</protein>
<accession>A0A3Q2EKK4</accession>
<dbReference type="Proteomes" id="UP000265020">
    <property type="component" value="Unassembled WGS sequence"/>
</dbReference>
<sequence>MTPEQTHFYLSRYPDGSRSFSIVCSAAVITGGVQSTDAFQKTLNIMERLKGCLISIIPLHFICLFYVILVSSS</sequence>
<dbReference type="Ensembl" id="ENSCVAT00000033060.1">
    <property type="protein sequence ID" value="ENSCVAP00000032514.1"/>
    <property type="gene ID" value="ENSCVAG00000022589.1"/>
</dbReference>
<dbReference type="AlphaFoldDB" id="A0A3Q2EKK4"/>
<name>A0A3Q2EKK4_CYPVA</name>
<evidence type="ECO:0000313" key="2">
    <source>
        <dbReference type="Ensembl" id="ENSCVAP00000032514.1"/>
    </source>
</evidence>
<reference evidence="2" key="2">
    <citation type="submission" date="2025-09" db="UniProtKB">
        <authorList>
            <consortium name="Ensembl"/>
        </authorList>
    </citation>
    <scope>IDENTIFICATION</scope>
</reference>
<evidence type="ECO:0000256" key="1">
    <source>
        <dbReference type="SAM" id="Phobius"/>
    </source>
</evidence>
<organism evidence="2 3">
    <name type="scientific">Cyprinodon variegatus</name>
    <name type="common">Sheepshead minnow</name>
    <dbReference type="NCBI Taxonomy" id="28743"/>
    <lineage>
        <taxon>Eukaryota</taxon>
        <taxon>Metazoa</taxon>
        <taxon>Chordata</taxon>
        <taxon>Craniata</taxon>
        <taxon>Vertebrata</taxon>
        <taxon>Euteleostomi</taxon>
        <taxon>Actinopterygii</taxon>
        <taxon>Neopterygii</taxon>
        <taxon>Teleostei</taxon>
        <taxon>Neoteleostei</taxon>
        <taxon>Acanthomorphata</taxon>
        <taxon>Ovalentaria</taxon>
        <taxon>Atherinomorphae</taxon>
        <taxon>Cyprinodontiformes</taxon>
        <taxon>Cyprinodontidae</taxon>
        <taxon>Cyprinodon</taxon>
    </lineage>
</organism>
<keyword evidence="1" id="KW-0812">Transmembrane</keyword>
<proteinExistence type="predicted"/>
<keyword evidence="3" id="KW-1185">Reference proteome</keyword>
<keyword evidence="1" id="KW-1133">Transmembrane helix</keyword>
<reference evidence="2" key="1">
    <citation type="submission" date="2025-08" db="UniProtKB">
        <authorList>
            <consortium name="Ensembl"/>
        </authorList>
    </citation>
    <scope>IDENTIFICATION</scope>
</reference>